<reference evidence="2 3" key="1">
    <citation type="submission" date="2024-11" db="EMBL/GenBank/DDBJ databases">
        <title>First Report of Moraxella oculi in Brazil in an Infectious Bovine Keratoconjunctivitis Outbreak.</title>
        <authorList>
            <person name="Carvalho C.V."/>
            <person name="Domingues R."/>
            <person name="Coutinho C."/>
            <person name="Honorio N.T.B.S."/>
            <person name="Faza D.R.L.R."/>
            <person name="Carvalho W.A."/>
            <person name="Machado A.B.F."/>
            <person name="Martins M.F."/>
            <person name="Gaspar E.B."/>
        </authorList>
    </citation>
    <scope>NUCLEOTIDE SEQUENCE [LARGE SCALE GENOMIC DNA]</scope>
    <source>
        <strain evidence="2 3">2117LE</strain>
    </source>
</reference>
<dbReference type="PANTHER" id="PTHR34387:SF1">
    <property type="entry name" value="PERIPLASMIC IMMUNOGENIC PROTEIN"/>
    <property type="match status" value="1"/>
</dbReference>
<dbReference type="RefSeq" id="WP_249099288.1">
    <property type="nucleotide sequence ID" value="NZ_JAMBAQ010000005.1"/>
</dbReference>
<evidence type="ECO:0000313" key="3">
    <source>
        <dbReference type="Proteomes" id="UP001624684"/>
    </source>
</evidence>
<organism evidence="2 3">
    <name type="scientific">Moraxella oculi</name>
    <dbReference type="NCBI Taxonomy" id="2940516"/>
    <lineage>
        <taxon>Bacteria</taxon>
        <taxon>Pseudomonadati</taxon>
        <taxon>Pseudomonadota</taxon>
        <taxon>Gammaproteobacteria</taxon>
        <taxon>Moraxellales</taxon>
        <taxon>Moraxellaceae</taxon>
        <taxon>Moraxella</taxon>
    </lineage>
</organism>
<dbReference type="Gene3D" id="3.30.110.170">
    <property type="entry name" value="Protein of unknown function (DUF541), domain 1"/>
    <property type="match status" value="1"/>
</dbReference>
<dbReference type="InterPro" id="IPR052022">
    <property type="entry name" value="26kDa_periplasmic_antigen"/>
</dbReference>
<evidence type="ECO:0000256" key="1">
    <source>
        <dbReference type="SAM" id="SignalP"/>
    </source>
</evidence>
<dbReference type="Gene3D" id="3.30.70.2970">
    <property type="entry name" value="Protein of unknown function (DUF541), domain 2"/>
    <property type="match status" value="1"/>
</dbReference>
<dbReference type="InterPro" id="IPR007497">
    <property type="entry name" value="SIMPL/DUF541"/>
</dbReference>
<comment type="caution">
    <text evidence="2">The sequence shown here is derived from an EMBL/GenBank/DDBJ whole genome shotgun (WGS) entry which is preliminary data.</text>
</comment>
<dbReference type="PANTHER" id="PTHR34387">
    <property type="entry name" value="SLR1258 PROTEIN"/>
    <property type="match status" value="1"/>
</dbReference>
<name>A0ABW8UAG0_9GAMM</name>
<keyword evidence="1" id="KW-0732">Signal</keyword>
<protein>
    <submittedName>
        <fullName evidence="2">SIMPL domain-containing protein</fullName>
    </submittedName>
</protein>
<dbReference type="Pfam" id="PF04402">
    <property type="entry name" value="SIMPL"/>
    <property type="match status" value="1"/>
</dbReference>
<evidence type="ECO:0000313" key="2">
    <source>
        <dbReference type="EMBL" id="MFL1732255.1"/>
    </source>
</evidence>
<gene>
    <name evidence="2" type="ORF">ACJHVH_04490</name>
</gene>
<accession>A0ABW8UAG0</accession>
<dbReference type="Proteomes" id="UP001624684">
    <property type="component" value="Unassembled WGS sequence"/>
</dbReference>
<proteinExistence type="predicted"/>
<sequence length="229" mass="25165">MRLVQLTPILAALTLTVAHAEQSSYNHISFGVSAKQEVANDEMRASLSKTAQAKTAKEVANTLNRSINDALIIAKKYPSVTVKTSHHSTYPRYNHNDIITGFTGSASLDIKSQDFEQASQLIADLQAKMTLDDLSFHVSSKTSDDIKKQLTLDAVKRFQEEALTISQAFGANDYKIVSVQLGQDNTLHARPLTMMSMTRQARADLESPNFESGKSTIIYDASGTIELIK</sequence>
<keyword evidence="3" id="KW-1185">Reference proteome</keyword>
<feature type="signal peptide" evidence="1">
    <location>
        <begin position="1"/>
        <end position="20"/>
    </location>
</feature>
<feature type="chain" id="PRO_5047189102" evidence="1">
    <location>
        <begin position="21"/>
        <end position="229"/>
    </location>
</feature>
<dbReference type="EMBL" id="JBJJXE010000005">
    <property type="protein sequence ID" value="MFL1732255.1"/>
    <property type="molecule type" value="Genomic_DNA"/>
</dbReference>